<feature type="region of interest" description="Disordered" evidence="1">
    <location>
        <begin position="62"/>
        <end position="133"/>
    </location>
</feature>
<dbReference type="PROSITE" id="PS50004">
    <property type="entry name" value="C2"/>
    <property type="match status" value="1"/>
</dbReference>
<feature type="compositionally biased region" description="Low complexity" evidence="1">
    <location>
        <begin position="8"/>
        <end position="35"/>
    </location>
</feature>
<dbReference type="Pfam" id="PF00168">
    <property type="entry name" value="C2"/>
    <property type="match status" value="1"/>
</dbReference>
<dbReference type="GeneID" id="68096519"/>
<protein>
    <recommendedName>
        <fullName evidence="2">C2 domain-containing protein</fullName>
    </recommendedName>
</protein>
<proteinExistence type="predicted"/>
<feature type="compositionally biased region" description="Low complexity" evidence="1">
    <location>
        <begin position="67"/>
        <end position="90"/>
    </location>
</feature>
<evidence type="ECO:0000313" key="3">
    <source>
        <dbReference type="EMBL" id="KAG2383393.1"/>
    </source>
</evidence>
<evidence type="ECO:0000256" key="1">
    <source>
        <dbReference type="SAM" id="MobiDB-lite"/>
    </source>
</evidence>
<feature type="region of interest" description="Disordered" evidence="1">
    <location>
        <begin position="1"/>
        <end position="35"/>
    </location>
</feature>
<organism evidence="3 4">
    <name type="scientific">Naegleria lovaniensis</name>
    <name type="common">Amoeba</name>
    <dbReference type="NCBI Taxonomy" id="51637"/>
    <lineage>
        <taxon>Eukaryota</taxon>
        <taxon>Discoba</taxon>
        <taxon>Heterolobosea</taxon>
        <taxon>Tetramitia</taxon>
        <taxon>Eutetramitia</taxon>
        <taxon>Vahlkampfiidae</taxon>
        <taxon>Naegleria</taxon>
    </lineage>
</organism>
<comment type="caution">
    <text evidence="3">The sequence shown here is derived from an EMBL/GenBank/DDBJ whole genome shotgun (WGS) entry which is preliminary data.</text>
</comment>
<dbReference type="RefSeq" id="XP_044549072.1">
    <property type="nucleotide sequence ID" value="XM_044693662.1"/>
</dbReference>
<dbReference type="InterPro" id="IPR035892">
    <property type="entry name" value="C2_domain_sf"/>
</dbReference>
<dbReference type="AlphaFoldDB" id="A0AA88GS09"/>
<name>A0AA88GS09_NAELO</name>
<dbReference type="Proteomes" id="UP000816034">
    <property type="component" value="Unassembled WGS sequence"/>
</dbReference>
<keyword evidence="4" id="KW-1185">Reference proteome</keyword>
<evidence type="ECO:0000313" key="4">
    <source>
        <dbReference type="Proteomes" id="UP000816034"/>
    </source>
</evidence>
<gene>
    <name evidence="3" type="ORF">C9374_004064</name>
</gene>
<feature type="region of interest" description="Disordered" evidence="1">
    <location>
        <begin position="157"/>
        <end position="219"/>
    </location>
</feature>
<reference evidence="3 4" key="1">
    <citation type="journal article" date="2018" name="BMC Genomics">
        <title>The genome of Naegleria lovaniensis, the basis for a comparative approach to unravel pathogenicity factors of the human pathogenic amoeba N. fowleri.</title>
        <authorList>
            <person name="Liechti N."/>
            <person name="Schurch N."/>
            <person name="Bruggmann R."/>
            <person name="Wittwer M."/>
        </authorList>
    </citation>
    <scope>NUCLEOTIDE SEQUENCE [LARGE SCALE GENOMIC DNA]</scope>
    <source>
        <strain evidence="3 4">ATCC 30569</strain>
    </source>
</reference>
<evidence type="ECO:0000259" key="2">
    <source>
        <dbReference type="PROSITE" id="PS50004"/>
    </source>
</evidence>
<dbReference type="SMART" id="SM00239">
    <property type="entry name" value="C2"/>
    <property type="match status" value="1"/>
</dbReference>
<sequence>MFPMPFKQQQQQQFSYPSASSSSQQPPQQSQHYGFFHNNNQHQQQFYDDNHPNEQFFIGGISNASNQPQQPYQPQPQHQILTYPNNNNNNFIHPTTTSSWSASLSESGHSSSAGHYQHDHLQPQPHLTTTTTTNINTSTSSLFDGVKQFFTGILTPEIPFSSTSRNHGHDEDDEDDSSSEEDPERDIEELYGLTKKKRSQEVRRPSHNVTHHHDLGHASEAVEGMTFGNSKIISTTGRGQLLSPNKDFDLSKCSKLAVKLRYEKTVVEKQMEMEREWMMWNSTRKPTSQEEETMYDKLKTREKFHDDHDYGFYDDLANETPTTTTVKEKSETSKISKTKEQIIEVDVPFTMYAIGYTSFGAPLCISSSDQKNGPKTIHSMASIPKHEKILKKKSLKLEEISQFESFRFLDTRTQNSGVATTSSTVMNESDTALDSGDANDTGANALLSVQEEIVTLNLKKPKAFAPNKNNSGDSSSSSILLHDERFHYVIFFVEFVMPETILKERIQKSKGDTTIVKHVPFCNRMQLSILDISYGEDNARELCRFYTNVNNTKNYFGKQIVGGIHFKTKERIWKFRSSNEFKPIPPRKLIVKLESVEDIPFLSDVYISLWFTDRKFKTKVIKSKNPKFNETFEYDISCVASEAETCYSVMFEPVRILLKEKKAFQKENKRLIGEVSLPPLPHIFSGNNYVFAFSFPPLASNTSEEERSDRKKGPILCFSSEYGLQNQGTMTSARAKVALFLAW</sequence>
<dbReference type="InterPro" id="IPR000008">
    <property type="entry name" value="C2_dom"/>
</dbReference>
<dbReference type="Gene3D" id="2.60.40.150">
    <property type="entry name" value="C2 domain"/>
    <property type="match status" value="1"/>
</dbReference>
<feature type="compositionally biased region" description="Acidic residues" evidence="1">
    <location>
        <begin position="171"/>
        <end position="189"/>
    </location>
</feature>
<dbReference type="SUPFAM" id="SSF49562">
    <property type="entry name" value="C2 domain (Calcium/lipid-binding domain, CaLB)"/>
    <property type="match status" value="1"/>
</dbReference>
<feature type="compositionally biased region" description="Low complexity" evidence="1">
    <location>
        <begin position="98"/>
        <end position="112"/>
    </location>
</feature>
<feature type="domain" description="C2" evidence="2">
    <location>
        <begin position="568"/>
        <end position="693"/>
    </location>
</feature>
<dbReference type="CDD" id="cd00030">
    <property type="entry name" value="C2"/>
    <property type="match status" value="1"/>
</dbReference>
<accession>A0AA88GS09</accession>
<dbReference type="EMBL" id="PYSW02000020">
    <property type="protein sequence ID" value="KAG2383393.1"/>
    <property type="molecule type" value="Genomic_DNA"/>
</dbReference>